<dbReference type="Proteomes" id="UP000001542">
    <property type="component" value="Unassembled WGS sequence"/>
</dbReference>
<organism evidence="2 3">
    <name type="scientific">Trichomonas vaginalis (strain ATCC PRA-98 / G3)</name>
    <dbReference type="NCBI Taxonomy" id="412133"/>
    <lineage>
        <taxon>Eukaryota</taxon>
        <taxon>Metamonada</taxon>
        <taxon>Parabasalia</taxon>
        <taxon>Trichomonadida</taxon>
        <taxon>Trichomonadidae</taxon>
        <taxon>Trichomonas</taxon>
    </lineage>
</organism>
<feature type="compositionally biased region" description="Basic and acidic residues" evidence="1">
    <location>
        <begin position="36"/>
        <end position="48"/>
    </location>
</feature>
<name>A2ESK4_TRIV3</name>
<dbReference type="InParanoid" id="A2ESK4"/>
<keyword evidence="3" id="KW-1185">Reference proteome</keyword>
<dbReference type="VEuPathDB" id="TrichDB:TVAG_350590"/>
<proteinExistence type="predicted"/>
<evidence type="ECO:0000313" key="2">
    <source>
        <dbReference type="EMBL" id="EAY04384.1"/>
    </source>
</evidence>
<gene>
    <name evidence="2" type="ORF">TVAG_350590</name>
</gene>
<reference evidence="2" key="2">
    <citation type="journal article" date="2007" name="Science">
        <title>Draft genome sequence of the sexually transmitted pathogen Trichomonas vaginalis.</title>
        <authorList>
            <person name="Carlton J.M."/>
            <person name="Hirt R.P."/>
            <person name="Silva J.C."/>
            <person name="Delcher A.L."/>
            <person name="Schatz M."/>
            <person name="Zhao Q."/>
            <person name="Wortman J.R."/>
            <person name="Bidwell S.L."/>
            <person name="Alsmark U.C.M."/>
            <person name="Besteiro S."/>
            <person name="Sicheritz-Ponten T."/>
            <person name="Noel C.J."/>
            <person name="Dacks J.B."/>
            <person name="Foster P.G."/>
            <person name="Simillion C."/>
            <person name="Van de Peer Y."/>
            <person name="Miranda-Saavedra D."/>
            <person name="Barton G.J."/>
            <person name="Westrop G.D."/>
            <person name="Mueller S."/>
            <person name="Dessi D."/>
            <person name="Fiori P.L."/>
            <person name="Ren Q."/>
            <person name="Paulsen I."/>
            <person name="Zhang H."/>
            <person name="Bastida-Corcuera F.D."/>
            <person name="Simoes-Barbosa A."/>
            <person name="Brown M.T."/>
            <person name="Hayes R.D."/>
            <person name="Mukherjee M."/>
            <person name="Okumura C.Y."/>
            <person name="Schneider R."/>
            <person name="Smith A.J."/>
            <person name="Vanacova S."/>
            <person name="Villalvazo M."/>
            <person name="Haas B.J."/>
            <person name="Pertea M."/>
            <person name="Feldblyum T.V."/>
            <person name="Utterback T.R."/>
            <person name="Shu C.L."/>
            <person name="Osoegawa K."/>
            <person name="de Jong P.J."/>
            <person name="Hrdy I."/>
            <person name="Horvathova L."/>
            <person name="Zubacova Z."/>
            <person name="Dolezal P."/>
            <person name="Malik S.B."/>
            <person name="Logsdon J.M. Jr."/>
            <person name="Henze K."/>
            <person name="Gupta A."/>
            <person name="Wang C.C."/>
            <person name="Dunne R.L."/>
            <person name="Upcroft J.A."/>
            <person name="Upcroft P."/>
            <person name="White O."/>
            <person name="Salzberg S.L."/>
            <person name="Tang P."/>
            <person name="Chiu C.-H."/>
            <person name="Lee Y.-S."/>
            <person name="Embley T.M."/>
            <person name="Coombs G.H."/>
            <person name="Mottram J.C."/>
            <person name="Tachezy J."/>
            <person name="Fraser-Liggett C.M."/>
            <person name="Johnson P.J."/>
        </authorList>
    </citation>
    <scope>NUCLEOTIDE SEQUENCE [LARGE SCALE GENOMIC DNA]</scope>
    <source>
        <strain evidence="2">G3</strain>
    </source>
</reference>
<reference evidence="2" key="1">
    <citation type="submission" date="2006-10" db="EMBL/GenBank/DDBJ databases">
        <authorList>
            <person name="Amadeo P."/>
            <person name="Zhao Q."/>
            <person name="Wortman J."/>
            <person name="Fraser-Liggett C."/>
            <person name="Carlton J."/>
        </authorList>
    </citation>
    <scope>NUCLEOTIDE SEQUENCE</scope>
    <source>
        <strain evidence="2">G3</strain>
    </source>
</reference>
<dbReference type="AlphaFoldDB" id="A2ESK4"/>
<dbReference type="RefSeq" id="XP_001316607.1">
    <property type="nucleotide sequence ID" value="XM_001316572.1"/>
</dbReference>
<evidence type="ECO:0000256" key="1">
    <source>
        <dbReference type="SAM" id="MobiDB-lite"/>
    </source>
</evidence>
<dbReference type="EMBL" id="DS113477">
    <property type="protein sequence ID" value="EAY04384.1"/>
    <property type="molecule type" value="Genomic_DNA"/>
</dbReference>
<protein>
    <submittedName>
        <fullName evidence="2">Uncharacterized protein</fullName>
    </submittedName>
</protein>
<evidence type="ECO:0000313" key="3">
    <source>
        <dbReference type="Proteomes" id="UP000001542"/>
    </source>
</evidence>
<accession>A2ESK4</accession>
<feature type="region of interest" description="Disordered" evidence="1">
    <location>
        <begin position="33"/>
        <end position="77"/>
    </location>
</feature>
<dbReference type="VEuPathDB" id="TrichDB:TVAGG3_0034960"/>
<sequence>MGNCCSEDCVKDVFNMYAPGDIRKPEAFGKPIIVPENKKSNDDIKKFPGFEQINDDSDPDAVYYNPGEINSDDSNMA</sequence>
<dbReference type="KEGG" id="tva:4762242"/>